<dbReference type="RefSeq" id="XP_018757743.1">
    <property type="nucleotide sequence ID" value="XM_018899642.1"/>
</dbReference>
<dbReference type="Pfam" id="PF00172">
    <property type="entry name" value="Zn_clus"/>
    <property type="match status" value="1"/>
</dbReference>
<evidence type="ECO:0000256" key="3">
    <source>
        <dbReference type="SAM" id="MobiDB-lite"/>
    </source>
</evidence>
<dbReference type="PANTHER" id="PTHR46910:SF13">
    <property type="entry name" value="SPECIFIC TRANSCRIPTION FACTOR, PUTATIVE (AFU_ORTHOLOGUE AFUA_4G06190)-RELATED"/>
    <property type="match status" value="1"/>
</dbReference>
<dbReference type="InterPro" id="IPR036864">
    <property type="entry name" value="Zn2-C6_fun-type_DNA-bd_sf"/>
</dbReference>
<feature type="region of interest" description="Disordered" evidence="3">
    <location>
        <begin position="75"/>
        <end position="133"/>
    </location>
</feature>
<keyword evidence="2" id="KW-0539">Nucleus</keyword>
<keyword evidence="4" id="KW-0472">Membrane</keyword>
<feature type="transmembrane region" description="Helical" evidence="4">
    <location>
        <begin position="618"/>
        <end position="637"/>
    </location>
</feature>
<sequence length="792" mass="87950">MISRSTKRTKNSLPTVTGKRRAPYAARACIACRRRKGKCDGRQPCDYCENRGRTCLYDEEPVSPGIEIVTATASVTRAPAQPSASQSDESNRSLSPPLTPAAANGPPSPAILPNSSGAPDVPSNGCGSGNDSDLTSLVASLRTELQQVKAMVEAQSNGTHSLGSVASPRTLHAPGDHTSLSNRRPHATQTDTTPSYASHYFYGPTSPDYSMNLVQITLRQLGYLTSSSHQSVLPSVNGNDAVLPPIPHWPSRRHFDRYQLLQFRSWLSLQEAKDAADTYHRVIGELHPFVNIDRVRSQLESCYSRDTNQSLGGESNQPDDDDLIILVLMLAVVAQVSKDTLLATMASVLHSNFMPSANAAITSSTTSIKQVAIALLLVNKPSQLIPYQSILTYLIQGYYYFSHDLSRLALRLCGIAGRMLMELGFHNGDMLNHILKTDSQRREASAIMCSVIILDRQWSAMTGLPANFPNAAFSLTPTFIDDMPYAKAMYMLVHISDRFDEPISIAARGNTRIDDDVMELLVFQIQQWQKKCVGDKDLSDMEVWFDEPSNLPPSWLLLLIYRAASIKSLLLRPYFFPMSDIEKSKLYLPQAMELAVRVTGSLFKLDNVTNMYRNQRPYYQHILASICALMFLVVGYIEKHRSTMLPYLTPGYDDQIRECFVRARNLSQKYGDVSTAAKDLGKRIRELCHAMETYGKAQREASEEAIPSTTVAFLSNTTFTGPSATSQDIGLNNEPREEAFVPMTDRTFEAEMNSFGANFGFELPLEADHGPQDTPPWVLRGWPANSHSFLFQ</sequence>
<dbReference type="KEGG" id="fvr:FVEG_10482"/>
<keyword evidence="7" id="KW-1185">Reference proteome</keyword>
<accession>W7N4L1</accession>
<dbReference type="InterPro" id="IPR050987">
    <property type="entry name" value="AtrR-like"/>
</dbReference>
<feature type="domain" description="Zn(2)-C6 fungal-type" evidence="5">
    <location>
        <begin position="28"/>
        <end position="57"/>
    </location>
</feature>
<dbReference type="SMART" id="SM00066">
    <property type="entry name" value="GAL4"/>
    <property type="match status" value="1"/>
</dbReference>
<dbReference type="OrthoDB" id="2123952at2759"/>
<protein>
    <recommendedName>
        <fullName evidence="5">Zn(2)-C6 fungal-type domain-containing protein</fullName>
    </recommendedName>
</protein>
<feature type="region of interest" description="Disordered" evidence="3">
    <location>
        <begin position="159"/>
        <end position="197"/>
    </location>
</feature>
<dbReference type="GO" id="GO:0008270">
    <property type="term" value="F:zinc ion binding"/>
    <property type="evidence" value="ECO:0007669"/>
    <property type="project" value="InterPro"/>
</dbReference>
<evidence type="ECO:0000256" key="4">
    <source>
        <dbReference type="SAM" id="Phobius"/>
    </source>
</evidence>
<dbReference type="OMA" id="PYAARAC"/>
<dbReference type="AlphaFoldDB" id="W7N4L1"/>
<dbReference type="InterPro" id="IPR007219">
    <property type="entry name" value="XnlR_reg_dom"/>
</dbReference>
<dbReference type="VEuPathDB" id="FungiDB:FVEG_10482"/>
<dbReference type="eggNOG" id="ENOG502SJ1N">
    <property type="taxonomic scope" value="Eukaryota"/>
</dbReference>
<dbReference type="SUPFAM" id="SSF57701">
    <property type="entry name" value="Zn2/Cys6 DNA-binding domain"/>
    <property type="match status" value="1"/>
</dbReference>
<evidence type="ECO:0000256" key="2">
    <source>
        <dbReference type="ARBA" id="ARBA00023242"/>
    </source>
</evidence>
<evidence type="ECO:0000313" key="6">
    <source>
        <dbReference type="EMBL" id="EWG51552.1"/>
    </source>
</evidence>
<gene>
    <name evidence="6" type="ORF">FVEG_10482</name>
</gene>
<dbReference type="GO" id="GO:0003677">
    <property type="term" value="F:DNA binding"/>
    <property type="evidence" value="ECO:0007669"/>
    <property type="project" value="InterPro"/>
</dbReference>
<keyword evidence="4" id="KW-0812">Transmembrane</keyword>
<evidence type="ECO:0000256" key="1">
    <source>
        <dbReference type="ARBA" id="ARBA00022723"/>
    </source>
</evidence>
<dbReference type="GO" id="GO:0000981">
    <property type="term" value="F:DNA-binding transcription factor activity, RNA polymerase II-specific"/>
    <property type="evidence" value="ECO:0007669"/>
    <property type="project" value="InterPro"/>
</dbReference>
<dbReference type="CDD" id="cd12148">
    <property type="entry name" value="fungal_TF_MHR"/>
    <property type="match status" value="1"/>
</dbReference>
<dbReference type="PROSITE" id="PS50048">
    <property type="entry name" value="ZN2_CY6_FUNGAL_2"/>
    <property type="match status" value="1"/>
</dbReference>
<dbReference type="PROSITE" id="PS00463">
    <property type="entry name" value="ZN2_CY6_FUNGAL_1"/>
    <property type="match status" value="1"/>
</dbReference>
<dbReference type="Gene3D" id="4.10.240.10">
    <property type="entry name" value="Zn(2)-C6 fungal-type DNA-binding domain"/>
    <property type="match status" value="1"/>
</dbReference>
<dbReference type="HOGENOM" id="CLU_008828_3_1_1"/>
<dbReference type="Proteomes" id="UP000009096">
    <property type="component" value="Chromosome 11"/>
</dbReference>
<dbReference type="GO" id="GO:0006351">
    <property type="term" value="P:DNA-templated transcription"/>
    <property type="evidence" value="ECO:0007669"/>
    <property type="project" value="InterPro"/>
</dbReference>
<feature type="compositionally biased region" description="Polar residues" evidence="3">
    <location>
        <begin position="178"/>
        <end position="196"/>
    </location>
</feature>
<feature type="compositionally biased region" description="Polar residues" evidence="3">
    <location>
        <begin position="82"/>
        <end position="96"/>
    </location>
</feature>
<dbReference type="InterPro" id="IPR001138">
    <property type="entry name" value="Zn2Cys6_DnaBD"/>
</dbReference>
<name>W7N4L1_GIBM7</name>
<keyword evidence="4" id="KW-1133">Transmembrane helix</keyword>
<dbReference type="PANTHER" id="PTHR46910">
    <property type="entry name" value="TRANSCRIPTION FACTOR PDR1"/>
    <property type="match status" value="1"/>
</dbReference>
<reference evidence="6 7" key="1">
    <citation type="journal article" date="2010" name="Nature">
        <title>Comparative genomics reveals mobile pathogenicity chromosomes in Fusarium.</title>
        <authorList>
            <person name="Ma L.J."/>
            <person name="van der Does H.C."/>
            <person name="Borkovich K.A."/>
            <person name="Coleman J.J."/>
            <person name="Daboussi M.J."/>
            <person name="Di Pietro A."/>
            <person name="Dufresne M."/>
            <person name="Freitag M."/>
            <person name="Grabherr M."/>
            <person name="Henrissat B."/>
            <person name="Houterman P.M."/>
            <person name="Kang S."/>
            <person name="Shim W.B."/>
            <person name="Woloshuk C."/>
            <person name="Xie X."/>
            <person name="Xu J.R."/>
            <person name="Antoniw J."/>
            <person name="Baker S.E."/>
            <person name="Bluhm B.H."/>
            <person name="Breakspear A."/>
            <person name="Brown D.W."/>
            <person name="Butchko R.A."/>
            <person name="Chapman S."/>
            <person name="Coulson R."/>
            <person name="Coutinho P.M."/>
            <person name="Danchin E.G."/>
            <person name="Diener A."/>
            <person name="Gale L.R."/>
            <person name="Gardiner D.M."/>
            <person name="Goff S."/>
            <person name="Hammond-Kosack K.E."/>
            <person name="Hilburn K."/>
            <person name="Hua-Van A."/>
            <person name="Jonkers W."/>
            <person name="Kazan K."/>
            <person name="Kodira C.D."/>
            <person name="Koehrsen M."/>
            <person name="Kumar L."/>
            <person name="Lee Y.H."/>
            <person name="Li L."/>
            <person name="Manners J.M."/>
            <person name="Miranda-Saavedra D."/>
            <person name="Mukherjee M."/>
            <person name="Park G."/>
            <person name="Park J."/>
            <person name="Park S.Y."/>
            <person name="Proctor R.H."/>
            <person name="Regev A."/>
            <person name="Ruiz-Roldan M.C."/>
            <person name="Sain D."/>
            <person name="Sakthikumar S."/>
            <person name="Sykes S."/>
            <person name="Schwartz D.C."/>
            <person name="Turgeon B.G."/>
            <person name="Wapinski I."/>
            <person name="Yoder O."/>
            <person name="Young S."/>
            <person name="Zeng Q."/>
            <person name="Zhou S."/>
            <person name="Galagan J."/>
            <person name="Cuomo C.A."/>
            <person name="Kistler H.C."/>
            <person name="Rep M."/>
        </authorList>
    </citation>
    <scope>NUCLEOTIDE SEQUENCE [LARGE SCALE GENOMIC DNA]</scope>
    <source>
        <strain evidence="7">M3125 / FGSC 7600</strain>
    </source>
</reference>
<dbReference type="CDD" id="cd00067">
    <property type="entry name" value="GAL4"/>
    <property type="match status" value="1"/>
</dbReference>
<dbReference type="SMART" id="SM00906">
    <property type="entry name" value="Fungal_trans"/>
    <property type="match status" value="1"/>
</dbReference>
<dbReference type="GeneID" id="30068068"/>
<keyword evidence="1" id="KW-0479">Metal-binding</keyword>
<proteinExistence type="predicted"/>
<evidence type="ECO:0000259" key="5">
    <source>
        <dbReference type="PROSITE" id="PS50048"/>
    </source>
</evidence>
<evidence type="ECO:0000313" key="7">
    <source>
        <dbReference type="Proteomes" id="UP000009096"/>
    </source>
</evidence>
<organism evidence="6 7">
    <name type="scientific">Gibberella moniliformis (strain M3125 / FGSC 7600)</name>
    <name type="common">Maize ear and stalk rot fungus</name>
    <name type="synonym">Fusarium verticillioides</name>
    <dbReference type="NCBI Taxonomy" id="334819"/>
    <lineage>
        <taxon>Eukaryota</taxon>
        <taxon>Fungi</taxon>
        <taxon>Dikarya</taxon>
        <taxon>Ascomycota</taxon>
        <taxon>Pezizomycotina</taxon>
        <taxon>Sordariomycetes</taxon>
        <taxon>Hypocreomycetidae</taxon>
        <taxon>Hypocreales</taxon>
        <taxon>Nectriaceae</taxon>
        <taxon>Fusarium</taxon>
        <taxon>Fusarium fujikuroi species complex</taxon>
    </lineage>
</organism>
<dbReference type="EMBL" id="CM000588">
    <property type="protein sequence ID" value="EWG51552.1"/>
    <property type="molecule type" value="Genomic_DNA"/>
</dbReference>
<dbReference type="EMBL" id="DS022256">
    <property type="protein sequence ID" value="EWG51552.1"/>
    <property type="molecule type" value="Genomic_DNA"/>
</dbReference>